<protein>
    <submittedName>
        <fullName evidence="1">Macaca fascicularis brain cDNA clone: QmoA-10093, similar to human lymphocyte adaptor protein (LNK), mRNA, RefSeq: NM_005475.1</fullName>
    </submittedName>
</protein>
<proteinExistence type="evidence at transcript level"/>
<evidence type="ECO:0000313" key="1">
    <source>
        <dbReference type="EMBL" id="BAE90826.1"/>
    </source>
</evidence>
<reference evidence="1" key="1">
    <citation type="journal article" date="2007" name="PLoS Biol.">
        <title>Rate of evolution in brain-expressed genes in humans and other primates.</title>
        <authorList>
            <person name="Wang H.-Y."/>
            <person name="Chien H.-C."/>
            <person name="Osada N."/>
            <person name="Hashimoto K."/>
            <person name="Sugano S."/>
            <person name="Gojobori T."/>
            <person name="Chou C.-K."/>
            <person name="Tsai S.-F."/>
            <person name="Wu C.-I."/>
            <person name="Shen C.-K.J."/>
        </authorList>
    </citation>
    <scope>NUCLEOTIDE SEQUENCE</scope>
</reference>
<accession>I7GDZ2</accession>
<organism evidence="1">
    <name type="scientific">Macaca fascicularis</name>
    <name type="common">Crab-eating macaque</name>
    <name type="synonym">Cynomolgus monkey</name>
    <dbReference type="NCBI Taxonomy" id="9541"/>
    <lineage>
        <taxon>Eukaryota</taxon>
        <taxon>Metazoa</taxon>
        <taxon>Chordata</taxon>
        <taxon>Craniata</taxon>
        <taxon>Vertebrata</taxon>
        <taxon>Euteleostomi</taxon>
        <taxon>Mammalia</taxon>
        <taxon>Eutheria</taxon>
        <taxon>Euarchontoglires</taxon>
        <taxon>Primates</taxon>
        <taxon>Haplorrhini</taxon>
        <taxon>Catarrhini</taxon>
        <taxon>Cercopithecidae</taxon>
        <taxon>Cercopithecinae</taxon>
        <taxon>Macaca</taxon>
    </lineage>
</organism>
<dbReference type="AlphaFoldDB" id="I7GDZ2"/>
<dbReference type="EMBL" id="AB173764">
    <property type="protein sequence ID" value="BAE90826.1"/>
    <property type="molecule type" value="mRNA"/>
</dbReference>
<name>I7GDZ2_MACFA</name>
<sequence>MCVERLLRNECPWCEDIISQMFNFWLEGRNLIWFIIYWASFLCGGENQ</sequence>